<dbReference type="FunFam" id="1.10.240.10:FF:000001">
    <property type="entry name" value="Tyrosine--tRNA ligase"/>
    <property type="match status" value="1"/>
</dbReference>
<comment type="caution">
    <text evidence="10">The sequence shown here is derived from an EMBL/GenBank/DDBJ whole genome shotgun (WGS) entry which is preliminary data.</text>
</comment>
<dbReference type="Proteomes" id="UP001286313">
    <property type="component" value="Unassembled WGS sequence"/>
</dbReference>
<evidence type="ECO:0000256" key="9">
    <source>
        <dbReference type="RuleBase" id="RU361234"/>
    </source>
</evidence>
<dbReference type="Pfam" id="PF00579">
    <property type="entry name" value="tRNA-synt_1b"/>
    <property type="match status" value="1"/>
</dbReference>
<dbReference type="Gene3D" id="1.10.240.10">
    <property type="entry name" value="Tyrosyl-Transfer RNA Synthetase"/>
    <property type="match status" value="1"/>
</dbReference>
<keyword evidence="4 9" id="KW-0067">ATP-binding</keyword>
<dbReference type="InterPro" id="IPR024088">
    <property type="entry name" value="Tyr-tRNA-ligase_bac-type"/>
</dbReference>
<dbReference type="SUPFAM" id="SSF55174">
    <property type="entry name" value="Alpha-L RNA-binding motif"/>
    <property type="match status" value="1"/>
</dbReference>
<evidence type="ECO:0000256" key="4">
    <source>
        <dbReference type="ARBA" id="ARBA00022840"/>
    </source>
</evidence>
<keyword evidence="11" id="KW-1185">Reference proteome</keyword>
<dbReference type="NCBIfam" id="TIGR00234">
    <property type="entry name" value="tyrS"/>
    <property type="match status" value="1"/>
</dbReference>
<dbReference type="Gene3D" id="3.10.290.10">
    <property type="entry name" value="RNA-binding S4 domain"/>
    <property type="match status" value="1"/>
</dbReference>
<accession>A0AAE1BST1</accession>
<dbReference type="GO" id="GO:0005829">
    <property type="term" value="C:cytosol"/>
    <property type="evidence" value="ECO:0007669"/>
    <property type="project" value="TreeGrafter"/>
</dbReference>
<evidence type="ECO:0000256" key="3">
    <source>
        <dbReference type="ARBA" id="ARBA00022741"/>
    </source>
</evidence>
<dbReference type="InterPro" id="IPR002305">
    <property type="entry name" value="aa-tRNA-synth_Ic"/>
</dbReference>
<evidence type="ECO:0000256" key="2">
    <source>
        <dbReference type="ARBA" id="ARBA00022598"/>
    </source>
</evidence>
<dbReference type="PANTHER" id="PTHR11766">
    <property type="entry name" value="TYROSYL-TRNA SYNTHETASE"/>
    <property type="match status" value="1"/>
</dbReference>
<dbReference type="EMBL" id="JAWQEG010006077">
    <property type="protein sequence ID" value="KAK3855828.1"/>
    <property type="molecule type" value="Genomic_DNA"/>
</dbReference>
<dbReference type="GO" id="GO:0006437">
    <property type="term" value="P:tyrosyl-tRNA aminoacylation"/>
    <property type="evidence" value="ECO:0007669"/>
    <property type="project" value="InterPro"/>
</dbReference>
<dbReference type="InterPro" id="IPR036986">
    <property type="entry name" value="S4_RNA-bd_sf"/>
</dbReference>
<dbReference type="InterPro" id="IPR014729">
    <property type="entry name" value="Rossmann-like_a/b/a_fold"/>
</dbReference>
<dbReference type="CDD" id="cd00805">
    <property type="entry name" value="TyrRS_core"/>
    <property type="match status" value="1"/>
</dbReference>
<dbReference type="EC" id="6.1.1.1" evidence="1 9"/>
<organism evidence="10 11">
    <name type="scientific">Petrolisthes cinctipes</name>
    <name type="common">Flat porcelain crab</name>
    <dbReference type="NCBI Taxonomy" id="88211"/>
    <lineage>
        <taxon>Eukaryota</taxon>
        <taxon>Metazoa</taxon>
        <taxon>Ecdysozoa</taxon>
        <taxon>Arthropoda</taxon>
        <taxon>Crustacea</taxon>
        <taxon>Multicrustacea</taxon>
        <taxon>Malacostraca</taxon>
        <taxon>Eumalacostraca</taxon>
        <taxon>Eucarida</taxon>
        <taxon>Decapoda</taxon>
        <taxon>Pleocyemata</taxon>
        <taxon>Anomura</taxon>
        <taxon>Galatheoidea</taxon>
        <taxon>Porcellanidae</taxon>
        <taxon>Petrolisthes</taxon>
    </lineage>
</organism>
<keyword evidence="5 9" id="KW-0648">Protein biosynthesis</keyword>
<dbReference type="Gene3D" id="3.40.50.620">
    <property type="entry name" value="HUPs"/>
    <property type="match status" value="2"/>
</dbReference>
<dbReference type="SUPFAM" id="SSF52374">
    <property type="entry name" value="Nucleotidylyl transferase"/>
    <property type="match status" value="2"/>
</dbReference>
<comment type="catalytic activity">
    <reaction evidence="8 9">
        <text>tRNA(Tyr) + L-tyrosine + ATP = L-tyrosyl-tRNA(Tyr) + AMP + diphosphate + H(+)</text>
        <dbReference type="Rhea" id="RHEA:10220"/>
        <dbReference type="Rhea" id="RHEA-COMP:9706"/>
        <dbReference type="Rhea" id="RHEA-COMP:9707"/>
        <dbReference type="ChEBI" id="CHEBI:15378"/>
        <dbReference type="ChEBI" id="CHEBI:30616"/>
        <dbReference type="ChEBI" id="CHEBI:33019"/>
        <dbReference type="ChEBI" id="CHEBI:58315"/>
        <dbReference type="ChEBI" id="CHEBI:78442"/>
        <dbReference type="ChEBI" id="CHEBI:78536"/>
        <dbReference type="ChEBI" id="CHEBI:456215"/>
        <dbReference type="EC" id="6.1.1.1"/>
    </reaction>
</comment>
<comment type="similarity">
    <text evidence="9">Belongs to the class-I aminoacyl-tRNA synthetase family.</text>
</comment>
<dbReference type="PROSITE" id="PS00178">
    <property type="entry name" value="AA_TRNA_LIGASE_I"/>
    <property type="match status" value="1"/>
</dbReference>
<evidence type="ECO:0000313" key="11">
    <source>
        <dbReference type="Proteomes" id="UP001286313"/>
    </source>
</evidence>
<gene>
    <name evidence="10" type="ORF">Pcinc_037793</name>
</gene>
<evidence type="ECO:0000256" key="6">
    <source>
        <dbReference type="ARBA" id="ARBA00023146"/>
    </source>
</evidence>
<dbReference type="GO" id="GO:0005524">
    <property type="term" value="F:ATP binding"/>
    <property type="evidence" value="ECO:0007669"/>
    <property type="project" value="UniProtKB-KW"/>
</dbReference>
<dbReference type="GO" id="GO:0003723">
    <property type="term" value="F:RNA binding"/>
    <property type="evidence" value="ECO:0007669"/>
    <property type="project" value="InterPro"/>
</dbReference>
<proteinExistence type="inferred from homology"/>
<evidence type="ECO:0000256" key="8">
    <source>
        <dbReference type="ARBA" id="ARBA00048248"/>
    </source>
</evidence>
<name>A0AAE1BST1_PETCI</name>
<protein>
    <recommendedName>
        <fullName evidence="1 9">Tyrosine--tRNA ligase</fullName>
        <ecNumber evidence="1 9">6.1.1.1</ecNumber>
    </recommendedName>
    <alternativeName>
        <fullName evidence="7 9">Tyrosyl-tRNA synthetase</fullName>
    </alternativeName>
</protein>
<keyword evidence="2 9" id="KW-0436">Ligase</keyword>
<dbReference type="InterPro" id="IPR001412">
    <property type="entry name" value="aa-tRNA-synth_I_CS"/>
</dbReference>
<reference evidence="10" key="1">
    <citation type="submission" date="2023-10" db="EMBL/GenBank/DDBJ databases">
        <title>Genome assemblies of two species of porcelain crab, Petrolisthes cinctipes and Petrolisthes manimaculis (Anomura: Porcellanidae).</title>
        <authorList>
            <person name="Angst P."/>
        </authorList>
    </citation>
    <scope>NUCLEOTIDE SEQUENCE</scope>
    <source>
        <strain evidence="10">PB745_01</strain>
        <tissue evidence="10">Gill</tissue>
    </source>
</reference>
<sequence>MYAGFDPTADSLHIGNLLVLVALLHCQRAGHNVIALIGNLLVLVALLHCQRAGHNVIALVGGGTGRVGDPSGRATQRATLTHSQLTHNTQHIINNIQHIFHNHSEYFNTSGATLHPLRVLNNLDWYQGVCILDFLSGVGNSLRVGDLLSRHSVQTRLSSPHGLSYTEFSYQALQAYDWLYLYDNYNCTIQIGGSDQMGNIYTGHYLIEKERGAQVTGLTLPLIKNKSGDKFGKSSGNCVWLSETHTTPFEFYQYFINIKDSEVEKLLLLFTFLPIEDIKNIMLKQRSEPEKRPAQTKLAENVTLLVHGVSGLESAQHTSKALFSPQHSHLLTHLTTQQMEALFTSITSLVLQPGMSVLELALRAGCFKDKYTGRRVTEAGGLYINQTRVNNADLILIPHTHILLNGLTLLRVGKKTYYLVKWLNYSQ</sequence>
<dbReference type="AlphaFoldDB" id="A0AAE1BST1"/>
<keyword evidence="3 9" id="KW-0547">Nucleotide-binding</keyword>
<dbReference type="GO" id="GO:0004831">
    <property type="term" value="F:tyrosine-tRNA ligase activity"/>
    <property type="evidence" value="ECO:0007669"/>
    <property type="project" value="UniProtKB-EC"/>
</dbReference>
<dbReference type="PANTHER" id="PTHR11766:SF0">
    <property type="entry name" value="TYROSINE--TRNA LIGASE, MITOCHONDRIAL"/>
    <property type="match status" value="1"/>
</dbReference>
<evidence type="ECO:0000256" key="5">
    <source>
        <dbReference type="ARBA" id="ARBA00022917"/>
    </source>
</evidence>
<evidence type="ECO:0000256" key="1">
    <source>
        <dbReference type="ARBA" id="ARBA00013160"/>
    </source>
</evidence>
<dbReference type="InterPro" id="IPR002307">
    <property type="entry name" value="Tyr-tRNA-ligase"/>
</dbReference>
<evidence type="ECO:0000256" key="7">
    <source>
        <dbReference type="ARBA" id="ARBA00033323"/>
    </source>
</evidence>
<evidence type="ECO:0000313" key="10">
    <source>
        <dbReference type="EMBL" id="KAK3855828.1"/>
    </source>
</evidence>
<dbReference type="PRINTS" id="PR01040">
    <property type="entry name" value="TRNASYNTHTYR"/>
</dbReference>
<keyword evidence="6 9" id="KW-0030">Aminoacyl-tRNA synthetase</keyword>
<dbReference type="GO" id="GO:0005739">
    <property type="term" value="C:mitochondrion"/>
    <property type="evidence" value="ECO:0007669"/>
    <property type="project" value="TreeGrafter"/>
</dbReference>